<dbReference type="AlphaFoldDB" id="A0A0X3PM54"/>
<protein>
    <submittedName>
        <fullName evidence="3">Uncharacterized protein</fullName>
    </submittedName>
</protein>
<keyword evidence="2" id="KW-0472">Membrane</keyword>
<keyword evidence="2" id="KW-0812">Transmembrane</keyword>
<sequence length="105" mass="12575">MHTIEAFKLLSGQLLCGILKFGVSVYLYRRKDQQSMQTWHWLHLQTRVRGCCYCKCGCIHIAVYNIGRWKLFFFRENFLPRQPRQCKNGGSHSSRFYWHQAHPPK</sequence>
<proteinExistence type="predicted"/>
<dbReference type="EMBL" id="GEEE01014899">
    <property type="protein sequence ID" value="JAP48326.1"/>
    <property type="molecule type" value="Transcribed_RNA"/>
</dbReference>
<dbReference type="EMBL" id="GEEE01017984">
    <property type="protein sequence ID" value="JAP45241.1"/>
    <property type="molecule type" value="Transcribed_RNA"/>
</dbReference>
<feature type="transmembrane region" description="Helical" evidence="2">
    <location>
        <begin position="6"/>
        <end position="28"/>
    </location>
</feature>
<gene>
    <name evidence="3" type="ORF">TR153090</name>
</gene>
<feature type="region of interest" description="Disordered" evidence="1">
    <location>
        <begin position="84"/>
        <end position="105"/>
    </location>
</feature>
<evidence type="ECO:0000256" key="1">
    <source>
        <dbReference type="SAM" id="MobiDB-lite"/>
    </source>
</evidence>
<keyword evidence="2" id="KW-1133">Transmembrane helix</keyword>
<reference evidence="3" key="1">
    <citation type="submission" date="2016-01" db="EMBL/GenBank/DDBJ databases">
        <title>Reference transcriptome for the parasite Schistocephalus solidus: insights into the molecular evolution of parasitism.</title>
        <authorList>
            <person name="Hebert F.O."/>
            <person name="Grambauer S."/>
            <person name="Barber I."/>
            <person name="Landry C.R."/>
            <person name="Aubin-Horth N."/>
        </authorList>
    </citation>
    <scope>NUCLEOTIDE SEQUENCE</scope>
</reference>
<accession>A0A0X3PM54</accession>
<organism evidence="3">
    <name type="scientific">Schistocephalus solidus</name>
    <name type="common">Tapeworm</name>
    <dbReference type="NCBI Taxonomy" id="70667"/>
    <lineage>
        <taxon>Eukaryota</taxon>
        <taxon>Metazoa</taxon>
        <taxon>Spiralia</taxon>
        <taxon>Lophotrochozoa</taxon>
        <taxon>Platyhelminthes</taxon>
        <taxon>Cestoda</taxon>
        <taxon>Eucestoda</taxon>
        <taxon>Diphyllobothriidea</taxon>
        <taxon>Diphyllobothriidae</taxon>
        <taxon>Schistocephalus</taxon>
    </lineage>
</organism>
<name>A0A0X3PM54_SCHSO</name>
<evidence type="ECO:0000313" key="3">
    <source>
        <dbReference type="EMBL" id="JAP48326.1"/>
    </source>
</evidence>
<evidence type="ECO:0000256" key="2">
    <source>
        <dbReference type="SAM" id="Phobius"/>
    </source>
</evidence>